<evidence type="ECO:0000256" key="2">
    <source>
        <dbReference type="ARBA" id="ARBA00022833"/>
    </source>
</evidence>
<feature type="domain" description="C2H2-type" evidence="8">
    <location>
        <begin position="10"/>
        <end position="37"/>
    </location>
</feature>
<dbReference type="Proteomes" id="UP000613401">
    <property type="component" value="Unassembled WGS sequence"/>
</dbReference>
<dbReference type="PROSITE" id="PS00028">
    <property type="entry name" value="ZINC_FINGER_C2H2_1"/>
    <property type="match status" value="2"/>
</dbReference>
<feature type="compositionally biased region" description="Polar residues" evidence="7">
    <location>
        <begin position="222"/>
        <end position="236"/>
    </location>
</feature>
<reference evidence="9" key="2">
    <citation type="submission" date="2020-03" db="EMBL/GenBank/DDBJ databases">
        <authorList>
            <person name="Fu F.-F."/>
            <person name="Chen J."/>
        </authorList>
    </citation>
    <scope>NUCLEOTIDE SEQUENCE</scope>
    <source>
        <strain evidence="9">Lc1</strain>
    </source>
</reference>
<dbReference type="EMBL" id="WVTB01000065">
    <property type="protein sequence ID" value="KAF3802041.1"/>
    <property type="molecule type" value="Genomic_DNA"/>
</dbReference>
<keyword evidence="3" id="KW-0805">Transcription regulation</keyword>
<gene>
    <name evidence="9" type="ORF">GCG54_00012285</name>
</gene>
<dbReference type="PROSITE" id="PS50157">
    <property type="entry name" value="ZINC_FINGER_C2H2_2"/>
    <property type="match status" value="2"/>
</dbReference>
<keyword evidence="10" id="KW-1185">Reference proteome</keyword>
<keyword evidence="5" id="KW-0539">Nucleus</keyword>
<dbReference type="Gene3D" id="3.30.160.60">
    <property type="entry name" value="Classic Zinc Finger"/>
    <property type="match status" value="2"/>
</dbReference>
<dbReference type="GO" id="GO:0003677">
    <property type="term" value="F:DNA binding"/>
    <property type="evidence" value="ECO:0007669"/>
    <property type="project" value="InterPro"/>
</dbReference>
<evidence type="ECO:0000256" key="4">
    <source>
        <dbReference type="ARBA" id="ARBA00023163"/>
    </source>
</evidence>
<sequence>MAPKRKTGTYPCSKCPRIFNRLENLKRHQKSHQGSLPHCCDICQREFSRSDLLKKHQRTHQRQDEQQPTDEPPLGKRRYPFVLESKYGSSSSDTSFAPGDNEPEPGPAVDSNLLGQPNQEGLFMNQAVQGAPVLVDGDVDFTGFFRPWDTGKHLDTNDWFTQDFYDASQEMATIFGPNDFIAPGNQSAYGAAHELWSCLEPPEAMQFNVFGLQSIDSNAQVTPVTSGDVTENSSRAASPPNMPSKEDAIAFAWDPASEGIRQTRPIIISQNHPLRQNHNPRFDLNDATWANVHNFLETQSPTADSFILPPLGIANVFFGLFLQRFYAQSPVLHLPTLNSNELHPSLLSIMVAIGAMYSHVRQTRRFSILLLNRSRQNLQVLIERDRRLTRDPHIIYAYSLMCYTGLWCGNKEAFEVAEACRGTLVTYVRRLPEFLYSMTDDSLRDSLDRMKAWARSEFVRRVRWFVFMVDSQFPALLNMRSMISVSEVYDWQLPCNETLWQGMLGASDQDLEPMLLGSANESQNTLRGLMRNGTMKRPPQDKTPAMGFVKGLTKRINPWATFLVISTLASQALDCAHDHSMNANITCSDSLEHHERDIDLSTFEGLKSGPGVPRYNVKGALEYWKTFIARAEKHDPDAWGVNEYFHSASRVLLSLANLNLTISVSNLQDAIGKSGPQGIARGLDLFKRQLGNIPYLYGHENSNLRHVLSRWTPSTSVENRYIGLLTVFDQAIRSIHDIISIPTLQQAAPYSIISTFLNYVLLWMLIGTSTTEELCFLRCLLDKQYELPFTTAVQIKLRDILEMALGDGNGGSHRAEVIFRHASQELTRLGTWGASLNLALLLRLRASQ</sequence>
<dbReference type="GO" id="GO:0008270">
    <property type="term" value="F:zinc ion binding"/>
    <property type="evidence" value="ECO:0007669"/>
    <property type="project" value="UniProtKB-KW"/>
</dbReference>
<dbReference type="InterPro" id="IPR007219">
    <property type="entry name" value="XnlR_reg_dom"/>
</dbReference>
<evidence type="ECO:0000256" key="5">
    <source>
        <dbReference type="ARBA" id="ARBA00023242"/>
    </source>
</evidence>
<evidence type="ECO:0000256" key="3">
    <source>
        <dbReference type="ARBA" id="ARBA00023015"/>
    </source>
</evidence>
<comment type="caution">
    <text evidence="9">The sequence shown here is derived from an EMBL/GenBank/DDBJ whole genome shotgun (WGS) entry which is preliminary data.</text>
</comment>
<evidence type="ECO:0000313" key="9">
    <source>
        <dbReference type="EMBL" id="KAF3802041.1"/>
    </source>
</evidence>
<dbReference type="PANTHER" id="PTHR47660:SF2">
    <property type="entry name" value="TRANSCRIPTION FACTOR WITH C2H2 AND ZN(2)-CYS(6) DNA BINDING DOMAIN (EUROFUNG)"/>
    <property type="match status" value="1"/>
</dbReference>
<organism evidence="9 10">
    <name type="scientific">Colletotrichum gloeosporioides</name>
    <name type="common">Anthracnose fungus</name>
    <name type="synonym">Glomerella cingulata</name>
    <dbReference type="NCBI Taxonomy" id="474922"/>
    <lineage>
        <taxon>Eukaryota</taxon>
        <taxon>Fungi</taxon>
        <taxon>Dikarya</taxon>
        <taxon>Ascomycota</taxon>
        <taxon>Pezizomycotina</taxon>
        <taxon>Sordariomycetes</taxon>
        <taxon>Hypocreomycetidae</taxon>
        <taxon>Glomerellales</taxon>
        <taxon>Glomerellaceae</taxon>
        <taxon>Colletotrichum</taxon>
        <taxon>Colletotrichum gloeosporioides species complex</taxon>
    </lineage>
</organism>
<keyword evidence="4" id="KW-0804">Transcription</keyword>
<dbReference type="SMART" id="SM00355">
    <property type="entry name" value="ZnF_C2H2"/>
    <property type="match status" value="2"/>
</dbReference>
<feature type="region of interest" description="Disordered" evidence="7">
    <location>
        <begin position="53"/>
        <end position="113"/>
    </location>
</feature>
<protein>
    <recommendedName>
        <fullName evidence="8">C2H2-type domain-containing protein</fullName>
    </recommendedName>
</protein>
<reference evidence="9" key="1">
    <citation type="journal article" date="2020" name="Phytopathology">
        <title>Genome sequence and comparative analysis of Colletotrichum gloeosporioides isolated from Liriodendron leaves.</title>
        <authorList>
            <person name="Fu F.F."/>
            <person name="Hao Z."/>
            <person name="Wang P."/>
            <person name="Lu Y."/>
            <person name="Xue L.J."/>
            <person name="Wei G."/>
            <person name="Tian Y."/>
            <person name="Baishi H."/>
            <person name="Xu H."/>
            <person name="Shi J."/>
            <person name="Cheng T."/>
            <person name="Wang G."/>
            <person name="Yi Y."/>
            <person name="Chen J."/>
        </authorList>
    </citation>
    <scope>NUCLEOTIDE SEQUENCE</scope>
    <source>
        <strain evidence="9">Lc1</strain>
    </source>
</reference>
<evidence type="ECO:0000313" key="10">
    <source>
        <dbReference type="Proteomes" id="UP000613401"/>
    </source>
</evidence>
<feature type="region of interest" description="Disordered" evidence="7">
    <location>
        <begin position="222"/>
        <end position="242"/>
    </location>
</feature>
<evidence type="ECO:0000256" key="7">
    <source>
        <dbReference type="SAM" id="MobiDB-lite"/>
    </source>
</evidence>
<dbReference type="GeneID" id="69019406"/>
<name>A0A8H4FHI3_COLGL</name>
<proteinExistence type="predicted"/>
<evidence type="ECO:0000256" key="6">
    <source>
        <dbReference type="PROSITE-ProRule" id="PRU00042"/>
    </source>
</evidence>
<evidence type="ECO:0000256" key="1">
    <source>
        <dbReference type="ARBA" id="ARBA00022723"/>
    </source>
</evidence>
<feature type="domain" description="C2H2-type" evidence="8">
    <location>
        <begin position="38"/>
        <end position="65"/>
    </location>
</feature>
<dbReference type="SUPFAM" id="SSF57667">
    <property type="entry name" value="beta-beta-alpha zinc fingers"/>
    <property type="match status" value="1"/>
</dbReference>
<keyword evidence="2" id="KW-0862">Zinc</keyword>
<accession>A0A8H4FHI3</accession>
<dbReference type="PANTHER" id="PTHR47660">
    <property type="entry name" value="TRANSCRIPTION FACTOR WITH C2H2 AND ZN(2)-CYS(6) DNA BINDING DOMAIN (EUROFUNG)-RELATED-RELATED"/>
    <property type="match status" value="1"/>
</dbReference>
<dbReference type="InterPro" id="IPR013087">
    <property type="entry name" value="Znf_C2H2_type"/>
</dbReference>
<dbReference type="RefSeq" id="XP_045261200.1">
    <property type="nucleotide sequence ID" value="XM_045412165.1"/>
</dbReference>
<evidence type="ECO:0000259" key="8">
    <source>
        <dbReference type="PROSITE" id="PS50157"/>
    </source>
</evidence>
<keyword evidence="6" id="KW-0863">Zinc-finger</keyword>
<dbReference type="Pfam" id="PF00096">
    <property type="entry name" value="zf-C2H2"/>
    <property type="match status" value="2"/>
</dbReference>
<dbReference type="InterPro" id="IPR036236">
    <property type="entry name" value="Znf_C2H2_sf"/>
</dbReference>
<keyword evidence="1" id="KW-0479">Metal-binding</keyword>
<dbReference type="GO" id="GO:0006351">
    <property type="term" value="P:DNA-templated transcription"/>
    <property type="evidence" value="ECO:0007669"/>
    <property type="project" value="InterPro"/>
</dbReference>
<dbReference type="Pfam" id="PF04082">
    <property type="entry name" value="Fungal_trans"/>
    <property type="match status" value="1"/>
</dbReference>
<dbReference type="AlphaFoldDB" id="A0A8H4FHI3"/>
<dbReference type="CDD" id="cd12148">
    <property type="entry name" value="fungal_TF_MHR"/>
    <property type="match status" value="1"/>
</dbReference>